<dbReference type="RefSeq" id="WP_084055704.1">
    <property type="nucleotide sequence ID" value="NZ_FWXF01000001.1"/>
</dbReference>
<keyword evidence="4" id="KW-1185">Reference proteome</keyword>
<gene>
    <name evidence="3" type="ORF">SAMN02746041_00229</name>
</gene>
<feature type="domain" description="Thiolase N-terminal" evidence="1">
    <location>
        <begin position="11"/>
        <end position="200"/>
    </location>
</feature>
<dbReference type="PANTHER" id="PTHR42870">
    <property type="entry name" value="ACETYL-COA C-ACETYLTRANSFERASE"/>
    <property type="match status" value="1"/>
</dbReference>
<dbReference type="OrthoDB" id="9785768at2"/>
<dbReference type="EMBL" id="FWXF01000001">
    <property type="protein sequence ID" value="SMC17085.1"/>
    <property type="molecule type" value="Genomic_DNA"/>
</dbReference>
<protein>
    <submittedName>
        <fullName evidence="3">Acetyl-CoA C-acetyltransferase</fullName>
    </submittedName>
</protein>
<dbReference type="PANTHER" id="PTHR42870:SF1">
    <property type="entry name" value="NON-SPECIFIC LIPID-TRANSFER PROTEIN-LIKE 2"/>
    <property type="match status" value="1"/>
</dbReference>
<feature type="domain" description="Thiolase C-terminal" evidence="2">
    <location>
        <begin position="254"/>
        <end position="392"/>
    </location>
</feature>
<dbReference type="NCBIfam" id="NF004810">
    <property type="entry name" value="PRK06157.1"/>
    <property type="match status" value="1"/>
</dbReference>
<sequence>MATGIKDKVAILGMGCTRFGERWNDGAEDLMVEAFQEALQDAGIEKHEIEAAWLGTCFDEVNIGKSAIPMAQALKLPNIPVTRVENFCATGTEAFRGACYAVASGACRIALALGVEKLKDTGYGGLPGFDTAMGTLNRFILPNFTAPGGFALMATRYFAKYGISPEEGKMALAKISTKSHRCGALNPKAHLRKEISPEQVLKAPIIAWPLGLFDCCGVSDGAAAAIVTTPDVARAFQKNPVLVKSLQIAATSGEEMLTTRWDGTYLKTTTEAAKRAYAEAGIAKPREELSVLEVHDCFSITELVTYEDLQISERGRAIRDINEGFFDLEGKIPCQSDGGLKCFGHPIGASGIRMIYEVYNQLLHRAGPRQIPDPRLGLTHNLGGIPSFSVCSVGIFGL</sequence>
<accession>A0A1W1WZL4</accession>
<dbReference type="InterPro" id="IPR055140">
    <property type="entry name" value="Thiolase_C_2"/>
</dbReference>
<evidence type="ECO:0000313" key="3">
    <source>
        <dbReference type="EMBL" id="SMC17085.1"/>
    </source>
</evidence>
<dbReference type="Pfam" id="PF22691">
    <property type="entry name" value="Thiolase_C_1"/>
    <property type="match status" value="1"/>
</dbReference>
<organism evidence="3 4">
    <name type="scientific">Desulfacinum hydrothermale DSM 13146</name>
    <dbReference type="NCBI Taxonomy" id="1121390"/>
    <lineage>
        <taxon>Bacteria</taxon>
        <taxon>Pseudomonadati</taxon>
        <taxon>Thermodesulfobacteriota</taxon>
        <taxon>Syntrophobacteria</taxon>
        <taxon>Syntrophobacterales</taxon>
        <taxon>Syntrophobacteraceae</taxon>
        <taxon>Desulfacinum</taxon>
    </lineage>
</organism>
<dbReference type="InterPro" id="IPR016039">
    <property type="entry name" value="Thiolase-like"/>
</dbReference>
<name>A0A1W1WZL4_9BACT</name>
<dbReference type="STRING" id="1121390.SAMN02746041_00229"/>
<dbReference type="Pfam" id="PF00108">
    <property type="entry name" value="Thiolase_N"/>
    <property type="match status" value="1"/>
</dbReference>
<dbReference type="SUPFAM" id="SSF53901">
    <property type="entry name" value="Thiolase-like"/>
    <property type="match status" value="2"/>
</dbReference>
<dbReference type="AlphaFoldDB" id="A0A1W1WZL4"/>
<reference evidence="3 4" key="1">
    <citation type="submission" date="2017-04" db="EMBL/GenBank/DDBJ databases">
        <authorList>
            <person name="Afonso C.L."/>
            <person name="Miller P.J."/>
            <person name="Scott M.A."/>
            <person name="Spackman E."/>
            <person name="Goraichik I."/>
            <person name="Dimitrov K.M."/>
            <person name="Suarez D.L."/>
            <person name="Swayne D.E."/>
        </authorList>
    </citation>
    <scope>NUCLEOTIDE SEQUENCE [LARGE SCALE GENOMIC DNA]</scope>
    <source>
        <strain evidence="3 4">DSM 13146</strain>
    </source>
</reference>
<dbReference type="Proteomes" id="UP000192783">
    <property type="component" value="Unassembled WGS sequence"/>
</dbReference>
<dbReference type="Gene3D" id="3.40.47.10">
    <property type="match status" value="1"/>
</dbReference>
<evidence type="ECO:0000259" key="1">
    <source>
        <dbReference type="Pfam" id="PF00108"/>
    </source>
</evidence>
<keyword evidence="3" id="KW-0808">Transferase</keyword>
<proteinExistence type="predicted"/>
<dbReference type="GO" id="GO:0003988">
    <property type="term" value="F:acetyl-CoA C-acyltransferase activity"/>
    <property type="evidence" value="ECO:0007669"/>
    <property type="project" value="UniProtKB-ARBA"/>
</dbReference>
<dbReference type="InterPro" id="IPR002155">
    <property type="entry name" value="Thiolase"/>
</dbReference>
<evidence type="ECO:0000313" key="4">
    <source>
        <dbReference type="Proteomes" id="UP000192783"/>
    </source>
</evidence>
<dbReference type="PIRSF" id="PIRSF000429">
    <property type="entry name" value="Ac-CoA_Ac_transf"/>
    <property type="match status" value="1"/>
</dbReference>
<dbReference type="CDD" id="cd00829">
    <property type="entry name" value="SCP-x_thiolase"/>
    <property type="match status" value="1"/>
</dbReference>
<dbReference type="InterPro" id="IPR020616">
    <property type="entry name" value="Thiolase_N"/>
</dbReference>
<evidence type="ECO:0000259" key="2">
    <source>
        <dbReference type="Pfam" id="PF22691"/>
    </source>
</evidence>